<dbReference type="InterPro" id="IPR027417">
    <property type="entry name" value="P-loop_NTPase"/>
</dbReference>
<organism evidence="3 4">
    <name type="scientific">Streblomastix strix</name>
    <dbReference type="NCBI Taxonomy" id="222440"/>
    <lineage>
        <taxon>Eukaryota</taxon>
        <taxon>Metamonada</taxon>
        <taxon>Preaxostyla</taxon>
        <taxon>Oxymonadida</taxon>
        <taxon>Streblomastigidae</taxon>
        <taxon>Streblomastix</taxon>
    </lineage>
</organism>
<evidence type="ECO:0000256" key="1">
    <source>
        <dbReference type="ARBA" id="ARBA00022741"/>
    </source>
</evidence>
<name>A0A5J4T4V3_9EUKA</name>
<comment type="caution">
    <text evidence="3">The sequence shown here is derived from an EMBL/GenBank/DDBJ whole genome shotgun (WGS) entry which is preliminary data.</text>
</comment>
<dbReference type="PANTHER" id="PTHR24223">
    <property type="entry name" value="ATP-BINDING CASSETTE SUB-FAMILY C"/>
    <property type="match status" value="1"/>
</dbReference>
<keyword evidence="1" id="KW-0547">Nucleotide-binding</keyword>
<evidence type="ECO:0000313" key="4">
    <source>
        <dbReference type="Proteomes" id="UP000324800"/>
    </source>
</evidence>
<dbReference type="GO" id="GO:0016020">
    <property type="term" value="C:membrane"/>
    <property type="evidence" value="ECO:0007669"/>
    <property type="project" value="TreeGrafter"/>
</dbReference>
<gene>
    <name evidence="3" type="ORF">EZS28_051216</name>
</gene>
<keyword evidence="2" id="KW-0067">ATP-binding</keyword>
<protein>
    <submittedName>
        <fullName evidence="3">Uncharacterized protein</fullName>
    </submittedName>
</protein>
<sequence length="116" mass="13342">MEERRLEFVGRTGAGKSSILFILFHIVELDPQPLPKMIEMKTEFLIDNDPNEQSQKSRVFINEIDISKVEMSKVRRQIAIIPQDPQIFTDSLCYNLDIAGVLIDDLRSIYNLFGGK</sequence>
<dbReference type="OrthoDB" id="6500128at2759"/>
<dbReference type="InterPro" id="IPR050173">
    <property type="entry name" value="ABC_transporter_C-like"/>
</dbReference>
<proteinExistence type="predicted"/>
<dbReference type="Gene3D" id="3.40.50.300">
    <property type="entry name" value="P-loop containing nucleotide triphosphate hydrolases"/>
    <property type="match status" value="1"/>
</dbReference>
<accession>A0A5J4T4V3</accession>
<dbReference type="EMBL" id="SNRW01038475">
    <property type="protein sequence ID" value="KAA6353257.1"/>
    <property type="molecule type" value="Genomic_DNA"/>
</dbReference>
<evidence type="ECO:0000256" key="2">
    <source>
        <dbReference type="ARBA" id="ARBA00022840"/>
    </source>
</evidence>
<dbReference type="SUPFAM" id="SSF52540">
    <property type="entry name" value="P-loop containing nucleoside triphosphate hydrolases"/>
    <property type="match status" value="1"/>
</dbReference>
<dbReference type="AlphaFoldDB" id="A0A5J4T4V3"/>
<reference evidence="3 4" key="1">
    <citation type="submission" date="2019-03" db="EMBL/GenBank/DDBJ databases">
        <title>Single cell metagenomics reveals metabolic interactions within the superorganism composed of flagellate Streblomastix strix and complex community of Bacteroidetes bacteria on its surface.</title>
        <authorList>
            <person name="Treitli S.C."/>
            <person name="Kolisko M."/>
            <person name="Husnik F."/>
            <person name="Keeling P."/>
            <person name="Hampl V."/>
        </authorList>
    </citation>
    <scope>NUCLEOTIDE SEQUENCE [LARGE SCALE GENOMIC DNA]</scope>
    <source>
        <strain evidence="3">ST1C</strain>
    </source>
</reference>
<dbReference type="GO" id="GO:0005524">
    <property type="term" value="F:ATP binding"/>
    <property type="evidence" value="ECO:0007669"/>
    <property type="project" value="UniProtKB-KW"/>
</dbReference>
<dbReference type="Proteomes" id="UP000324800">
    <property type="component" value="Unassembled WGS sequence"/>
</dbReference>
<evidence type="ECO:0000313" key="3">
    <source>
        <dbReference type="EMBL" id="KAA6353257.1"/>
    </source>
</evidence>
<dbReference type="GO" id="GO:0042626">
    <property type="term" value="F:ATPase-coupled transmembrane transporter activity"/>
    <property type="evidence" value="ECO:0007669"/>
    <property type="project" value="TreeGrafter"/>
</dbReference>